<dbReference type="PRINTS" id="PR00133">
    <property type="entry name" value="GLHYDRLASE3"/>
</dbReference>
<dbReference type="GO" id="GO:0008422">
    <property type="term" value="F:beta-glucosidase activity"/>
    <property type="evidence" value="ECO:0007669"/>
    <property type="project" value="UniProtKB-EC"/>
</dbReference>
<dbReference type="EMBL" id="JAACJL010000057">
    <property type="protein sequence ID" value="KAF4612170.1"/>
    <property type="molecule type" value="Genomic_DNA"/>
</dbReference>
<feature type="compositionally biased region" description="Low complexity" evidence="11">
    <location>
        <begin position="135"/>
        <end position="160"/>
    </location>
</feature>
<keyword evidence="5" id="KW-0378">Hydrolase</keyword>
<evidence type="ECO:0000256" key="1">
    <source>
        <dbReference type="ARBA" id="ARBA00000448"/>
    </source>
</evidence>
<dbReference type="Proteomes" id="UP000521872">
    <property type="component" value="Unassembled WGS sequence"/>
</dbReference>
<evidence type="ECO:0000259" key="13">
    <source>
        <dbReference type="SMART" id="SM01217"/>
    </source>
</evidence>
<dbReference type="InterPro" id="IPR013783">
    <property type="entry name" value="Ig-like_fold"/>
</dbReference>
<evidence type="ECO:0000256" key="2">
    <source>
        <dbReference type="ARBA" id="ARBA00004987"/>
    </source>
</evidence>
<dbReference type="PANTHER" id="PTHR42715:SF2">
    <property type="entry name" value="BETA-GLUCOSIDASE F-RELATED"/>
    <property type="match status" value="1"/>
</dbReference>
<feature type="region of interest" description="Disordered" evidence="11">
    <location>
        <begin position="135"/>
        <end position="173"/>
    </location>
</feature>
<reference evidence="14 15" key="1">
    <citation type="submission" date="2019-12" db="EMBL/GenBank/DDBJ databases">
        <authorList>
            <person name="Floudas D."/>
            <person name="Bentzer J."/>
            <person name="Ahren D."/>
            <person name="Johansson T."/>
            <person name="Persson P."/>
            <person name="Tunlid A."/>
        </authorList>
    </citation>
    <scope>NUCLEOTIDE SEQUENCE [LARGE SCALE GENOMIC DNA]</scope>
    <source>
        <strain evidence="14 15">CBS 102.39</strain>
    </source>
</reference>
<dbReference type="Pfam" id="PF00933">
    <property type="entry name" value="Glyco_hydro_3"/>
    <property type="match status" value="2"/>
</dbReference>
<evidence type="ECO:0000256" key="5">
    <source>
        <dbReference type="ARBA" id="ARBA00022801"/>
    </source>
</evidence>
<dbReference type="FunFam" id="3.40.50.1700:FF:000003">
    <property type="entry name" value="Probable beta-glucosidase"/>
    <property type="match status" value="2"/>
</dbReference>
<dbReference type="SUPFAM" id="SSF52279">
    <property type="entry name" value="Beta-D-glucan exohydrolase, C-terminal domain"/>
    <property type="match status" value="2"/>
</dbReference>
<evidence type="ECO:0000313" key="14">
    <source>
        <dbReference type="EMBL" id="KAF4612170.1"/>
    </source>
</evidence>
<sequence>MRPSTAAAYFWRCALLFPYVLAQDSVKVFSTVSNSNESSFSISASVPASSNSLTEASSAVSSASISSFTPSISISSFSGVPSSAVASSAVASSAVASSAVASSASATLSASGLSSLASGSAAASSSLPQVSSSASVVSSASGPSGTSDPLTFSPGASQPQSIPPIQPSSFSPFPVPSDVPLPPVFPAVDPSSPPDVTQSGKVVPDFGPAWKAAYAKAKAKSALKNVEYQGVGTASAQEVAQLSLDEKVNVSTGVGWQGGRCVGNIPAIEPVNGRGWPGLCLEDSPLGVRDTDFVTGFPTGINAAASFNRDLIRTRGLFMGLEHKHKGVNVALGPMMNMGRQAAGGRNWEGFGGDPFLTGEAAYETILGMQAGGVQACAKHLVGNEQEHFRTSSSSDIDDRTMHEIYAHPFLRSVMAGVASMMCSYNLINGTYACENDKVMNDIIKREFGFQGYIMSDWSAQHSTISAATGLDMTMPGDITFNSGTSYFGANLTAYVNNGTISESRIDDMATRIIAAWYLLKQDSPSYPSVNFDAFKPDSEETNERVDVQDDHFKLVRTLGAASAVLLKNKAGALPLGKKDRSIVLIGSGAGPGKAGPNQFSDQASGGSDGVLAMGWGSGTANFTYLVTPLDAIQRKARQFRSSISWTLDDFNLPRAGNMATRKGSTALVFLSADSGEGYITVDGNAGDRKNLTAWHGGDALVQTVAAQNNNTIVIVNSVGPLIIEPWIEHPNVSAVVWAGLAGEEAGNSLADVLYGDWNPSGRLPYTIAKNVADYPTQVVTQGSGIVAIPYTEGLNIDYRHFDANNITPRFEFGFGLSYTTFAYSNLRVSKITTQATPAEQPLISAWESGKATPIGEGSSRALWLHRPAYQATFSVKNTGHVFGGEIPQLYLNHPASAGEPPSILKGFTNTELSPGEAKTITITLSSGNHQVLKEERSAADVFPVIDPSNPPGVEASTRVIPDFEPAWRAAYEKAKEKVAGFSLEEKVNVTTGVGWMGGRCVGNIPSIEPVDGRGWPGLCLEVRRQSDCEDAGEMQLTSMIKDSPLGVRFADYVTAFPTGVNTASSFNRKLIRRRGLYMGREFKGKGVHVALGPMMNLARVPQGGRNWEGFGADPFLAGEAAYETILGMQEAGVQACAKHLVGNEQEIFRTTSSSDIDDRTTHELYGHPFLKSIMAGVASIMCSYNLINGTYACENDKVLNELVKKEYGFEGCKYCSSIFDFFCTDANSHLDIMSDWSAQHSTVSAVTGLDMSMPGDITFNSGTSYWGPTLVEYVNNGTIPLSRVDDMATRILASYYLLQQDSPSYPPVSFDAFQPDNDDTNEHVDVQENHWELVRKLGAASMVLVKNVGQALPLGKKDRSLVLIGSAAGPGRAGPNQFADHGGADGAIGMGWGSGTANYTYLVTPLDAIQRKAREFRSSISYLLDDFDLPLAGNMAFKHSAALVFISSDSGEAFITVDGNPGDRKNLTAWHNGDDLVHAVAAQNNNTIVIVNTPGPLIVESWIEHPNVTAVVWAGMPGQEFGNSLVDVLYGAWNPSGRLPYTIAKSLEDYPAQLVAENPDKDAEFVTIPYTEGLNIDYRHFDTNNITPRFEFGFGLSYTNFTYSQLQVSKISTEDVAEDEKTSIDAWEKGEVAALGQGSSRAKWLHRPAYRAKFNVENVGSMYGGDIPQLYLNFPESSGEPPSVLRGFTNTEISPGESKRVTITLSRYDLSIWDTERQGWKKPEGKIGLSVGASSRDIRLKGTIPEL</sequence>
<dbReference type="InterPro" id="IPR036962">
    <property type="entry name" value="Glyco_hydro_3_N_sf"/>
</dbReference>
<feature type="signal peptide" evidence="12">
    <location>
        <begin position="1"/>
        <end position="22"/>
    </location>
</feature>
<gene>
    <name evidence="14" type="ORF">D9613_003999</name>
</gene>
<protein>
    <recommendedName>
        <fullName evidence="4">beta-glucosidase</fullName>
        <ecNumber evidence="4">3.2.1.21</ecNumber>
    </recommendedName>
</protein>
<evidence type="ECO:0000256" key="7">
    <source>
        <dbReference type="ARBA" id="ARBA00023180"/>
    </source>
</evidence>
<evidence type="ECO:0000256" key="12">
    <source>
        <dbReference type="SAM" id="SignalP"/>
    </source>
</evidence>
<dbReference type="SUPFAM" id="SSF51445">
    <property type="entry name" value="(Trans)glycosidases"/>
    <property type="match status" value="2"/>
</dbReference>
<keyword evidence="15" id="KW-1185">Reference proteome</keyword>
<dbReference type="Gene3D" id="3.20.20.300">
    <property type="entry name" value="Glycoside hydrolase, family 3, N-terminal domain"/>
    <property type="match status" value="2"/>
</dbReference>
<dbReference type="Gene3D" id="2.60.40.10">
    <property type="entry name" value="Immunoglobulins"/>
    <property type="match status" value="2"/>
</dbReference>
<keyword evidence="7" id="KW-0325">Glycoprotein</keyword>
<dbReference type="EC" id="3.2.1.21" evidence="4"/>
<proteinExistence type="inferred from homology"/>
<evidence type="ECO:0000256" key="10">
    <source>
        <dbReference type="ARBA" id="ARBA00023326"/>
    </source>
</evidence>
<feature type="chain" id="PRO_5034033973" description="beta-glucosidase" evidence="12">
    <location>
        <begin position="23"/>
        <end position="1748"/>
    </location>
</feature>
<dbReference type="PANTHER" id="PTHR42715">
    <property type="entry name" value="BETA-GLUCOSIDASE"/>
    <property type="match status" value="1"/>
</dbReference>
<dbReference type="Gene3D" id="3.40.50.1700">
    <property type="entry name" value="Glycoside hydrolase family 3 C-terminal domain"/>
    <property type="match status" value="2"/>
</dbReference>
<keyword evidence="12" id="KW-0732">Signal</keyword>
<dbReference type="InterPro" id="IPR050288">
    <property type="entry name" value="Cellulose_deg_GH3"/>
</dbReference>
<feature type="domain" description="Fibronectin type III-like" evidence="13">
    <location>
        <begin position="886"/>
        <end position="958"/>
    </location>
</feature>
<evidence type="ECO:0000256" key="8">
    <source>
        <dbReference type="ARBA" id="ARBA00023277"/>
    </source>
</evidence>
<comment type="caution">
    <text evidence="14">The sequence shown here is derived from an EMBL/GenBank/DDBJ whole genome shotgun (WGS) entry which is preliminary data.</text>
</comment>
<dbReference type="SMART" id="SM01217">
    <property type="entry name" value="Fn3_like"/>
    <property type="match status" value="2"/>
</dbReference>
<keyword evidence="9" id="KW-0326">Glycosidase</keyword>
<comment type="catalytic activity">
    <reaction evidence="1">
        <text>Hydrolysis of terminal, non-reducing beta-D-glucosyl residues with release of beta-D-glucose.</text>
        <dbReference type="EC" id="3.2.1.21"/>
    </reaction>
</comment>
<organism evidence="14 15">
    <name type="scientific">Agrocybe pediades</name>
    <dbReference type="NCBI Taxonomy" id="84607"/>
    <lineage>
        <taxon>Eukaryota</taxon>
        <taxon>Fungi</taxon>
        <taxon>Dikarya</taxon>
        <taxon>Basidiomycota</taxon>
        <taxon>Agaricomycotina</taxon>
        <taxon>Agaricomycetes</taxon>
        <taxon>Agaricomycetidae</taxon>
        <taxon>Agaricales</taxon>
        <taxon>Agaricineae</taxon>
        <taxon>Strophariaceae</taxon>
        <taxon>Agrocybe</taxon>
    </lineage>
</organism>
<evidence type="ECO:0000256" key="9">
    <source>
        <dbReference type="ARBA" id="ARBA00023295"/>
    </source>
</evidence>
<evidence type="ECO:0000256" key="6">
    <source>
        <dbReference type="ARBA" id="ARBA00023001"/>
    </source>
</evidence>
<feature type="domain" description="Fibronectin type III-like" evidence="13">
    <location>
        <begin position="1667"/>
        <end position="1736"/>
    </location>
</feature>
<name>A0A8H4QJC0_9AGAR</name>
<dbReference type="InterPro" id="IPR001764">
    <property type="entry name" value="Glyco_hydro_3_N"/>
</dbReference>
<evidence type="ECO:0000256" key="3">
    <source>
        <dbReference type="ARBA" id="ARBA00005336"/>
    </source>
</evidence>
<keyword evidence="8" id="KW-0119">Carbohydrate metabolism</keyword>
<dbReference type="InterPro" id="IPR002772">
    <property type="entry name" value="Glyco_hydro_3_C"/>
</dbReference>
<accession>A0A8H4QJC0</accession>
<dbReference type="InterPro" id="IPR026891">
    <property type="entry name" value="Fn3-like"/>
</dbReference>
<comment type="pathway">
    <text evidence="2">Glycan metabolism; cellulose degradation.</text>
</comment>
<dbReference type="InterPro" id="IPR017853">
    <property type="entry name" value="GH"/>
</dbReference>
<dbReference type="Pfam" id="PF01915">
    <property type="entry name" value="Glyco_hydro_3_C"/>
    <property type="match status" value="2"/>
</dbReference>
<comment type="similarity">
    <text evidence="3">Belongs to the glycosyl hydrolase 3 family.</text>
</comment>
<keyword evidence="10" id="KW-0624">Polysaccharide degradation</keyword>
<dbReference type="Pfam" id="PF14310">
    <property type="entry name" value="Fn3-like"/>
    <property type="match status" value="2"/>
</dbReference>
<keyword evidence="6" id="KW-0136">Cellulose degradation</keyword>
<evidence type="ECO:0000256" key="11">
    <source>
        <dbReference type="SAM" id="MobiDB-lite"/>
    </source>
</evidence>
<dbReference type="InterPro" id="IPR036881">
    <property type="entry name" value="Glyco_hydro_3_C_sf"/>
</dbReference>
<dbReference type="GO" id="GO:0030245">
    <property type="term" value="P:cellulose catabolic process"/>
    <property type="evidence" value="ECO:0007669"/>
    <property type="project" value="UniProtKB-KW"/>
</dbReference>
<evidence type="ECO:0000313" key="15">
    <source>
        <dbReference type="Proteomes" id="UP000521872"/>
    </source>
</evidence>
<evidence type="ECO:0000256" key="4">
    <source>
        <dbReference type="ARBA" id="ARBA00012744"/>
    </source>
</evidence>
<dbReference type="FunFam" id="3.20.20.300:FF:000002">
    <property type="entry name" value="Probable beta-glucosidase"/>
    <property type="match status" value="2"/>
</dbReference>